<keyword evidence="3" id="KW-1185">Reference proteome</keyword>
<feature type="region of interest" description="Disordered" evidence="1">
    <location>
        <begin position="1"/>
        <end position="49"/>
    </location>
</feature>
<dbReference type="PATRIC" id="fig|1107882.3.peg.4953"/>
<dbReference type="EMBL" id="AHAM01000214">
    <property type="protein sequence ID" value="EHK54392.1"/>
    <property type="molecule type" value="Genomic_DNA"/>
</dbReference>
<proteinExistence type="predicted"/>
<gene>
    <name evidence="2" type="ORF">MAXJ12_25523</name>
</gene>
<evidence type="ECO:0000256" key="1">
    <source>
        <dbReference type="SAM" id="MobiDB-lite"/>
    </source>
</evidence>
<evidence type="ECO:0000313" key="3">
    <source>
        <dbReference type="Proteomes" id="UP000003250"/>
    </source>
</evidence>
<accession>H0HY26</accession>
<feature type="compositionally biased region" description="Gly residues" evidence="1">
    <location>
        <begin position="24"/>
        <end position="36"/>
    </location>
</feature>
<sequence length="87" mass="8565">MRSSFNAGGMAAFEATGGSSSMGTIGGDLVGDGGGSAVASSGGPPEWAKRMRRSQRMTHAVQATAHAVRSGDAHGGGSSVNLSEGDR</sequence>
<evidence type="ECO:0000313" key="2">
    <source>
        <dbReference type="EMBL" id="EHK54392.1"/>
    </source>
</evidence>
<dbReference type="Proteomes" id="UP000003250">
    <property type="component" value="Unassembled WGS sequence"/>
</dbReference>
<dbReference type="AlphaFoldDB" id="H0HY26"/>
<reference evidence="2 3" key="1">
    <citation type="journal article" date="2012" name="J. Bacteriol.">
        <title>Draft Genome Sequence of Mesorhizobium alhagi CCNWXJ12-2T, a Novel Salt-Resistant Species Isolated from the Desert of Northwestern China.</title>
        <authorList>
            <person name="Zhou M."/>
            <person name="Chen W."/>
            <person name="Chen H."/>
            <person name="Wei G."/>
        </authorList>
    </citation>
    <scope>NUCLEOTIDE SEQUENCE [LARGE SCALE GENOMIC DNA]</scope>
    <source>
        <strain evidence="2 3">CCNWXJ12-2</strain>
    </source>
</reference>
<name>H0HY26_9HYPH</name>
<protein>
    <submittedName>
        <fullName evidence="2">Conjugal transfer protein TrbL</fullName>
    </submittedName>
</protein>
<organism evidence="2 3">
    <name type="scientific">Mesorhizobium alhagi CCNWXJ12-2</name>
    <dbReference type="NCBI Taxonomy" id="1107882"/>
    <lineage>
        <taxon>Bacteria</taxon>
        <taxon>Pseudomonadati</taxon>
        <taxon>Pseudomonadota</taxon>
        <taxon>Alphaproteobacteria</taxon>
        <taxon>Hyphomicrobiales</taxon>
        <taxon>Phyllobacteriaceae</taxon>
        <taxon>Allomesorhizobium</taxon>
    </lineage>
</organism>
<feature type="region of interest" description="Disordered" evidence="1">
    <location>
        <begin position="63"/>
        <end position="87"/>
    </location>
</feature>